<evidence type="ECO:0000256" key="7">
    <source>
        <dbReference type="ARBA" id="ARBA00023136"/>
    </source>
</evidence>
<feature type="transmembrane region" description="Helical" evidence="9">
    <location>
        <begin position="191"/>
        <end position="215"/>
    </location>
</feature>
<reference evidence="11 12" key="1">
    <citation type="submission" date="2020-08" db="EMBL/GenBank/DDBJ databases">
        <title>Genomic Encyclopedia of Type Strains, Phase IV (KMG-IV): sequencing the most valuable type-strain genomes for metagenomic binning, comparative biology and taxonomic classification.</title>
        <authorList>
            <person name="Goeker M."/>
        </authorList>
    </citation>
    <scope>NUCLEOTIDE SEQUENCE [LARGE SCALE GENOMIC DNA]</scope>
    <source>
        <strain evidence="11 12">DSM 25966</strain>
    </source>
</reference>
<proteinExistence type="inferred from homology"/>
<dbReference type="PANTHER" id="PTHR30151">
    <property type="entry name" value="ALKANE SULFONATE ABC TRANSPORTER-RELATED, MEMBRANE SUBUNIT"/>
    <property type="match status" value="1"/>
</dbReference>
<keyword evidence="12" id="KW-1185">Reference proteome</keyword>
<dbReference type="InterPro" id="IPR035906">
    <property type="entry name" value="MetI-like_sf"/>
</dbReference>
<feature type="transmembrane region" description="Helical" evidence="9">
    <location>
        <begin position="123"/>
        <end position="141"/>
    </location>
</feature>
<comment type="caution">
    <text evidence="11">The sequence shown here is derived from an EMBL/GenBank/DDBJ whole genome shotgun (WGS) entry which is preliminary data.</text>
</comment>
<dbReference type="Pfam" id="PF00528">
    <property type="entry name" value="BPD_transp_1"/>
    <property type="match status" value="1"/>
</dbReference>
<evidence type="ECO:0000313" key="12">
    <source>
        <dbReference type="Proteomes" id="UP000553963"/>
    </source>
</evidence>
<dbReference type="Gene3D" id="1.10.3720.10">
    <property type="entry name" value="MetI-like"/>
    <property type="match status" value="1"/>
</dbReference>
<evidence type="ECO:0000256" key="2">
    <source>
        <dbReference type="ARBA" id="ARBA00009306"/>
    </source>
</evidence>
<organism evidence="11 12">
    <name type="scientific">Kaistia hirudinis</name>
    <dbReference type="NCBI Taxonomy" id="1293440"/>
    <lineage>
        <taxon>Bacteria</taxon>
        <taxon>Pseudomonadati</taxon>
        <taxon>Pseudomonadota</taxon>
        <taxon>Alphaproteobacteria</taxon>
        <taxon>Hyphomicrobiales</taxon>
        <taxon>Kaistiaceae</taxon>
        <taxon>Kaistia</taxon>
    </lineage>
</organism>
<dbReference type="FunFam" id="1.10.3720.10:FF:000003">
    <property type="entry name" value="Aliphatic sulfonate ABC transporter permease"/>
    <property type="match status" value="1"/>
</dbReference>
<comment type="similarity">
    <text evidence="2 9">Belongs to the binding-protein-dependent transport system permease family.</text>
</comment>
<gene>
    <name evidence="11" type="ORF">GGR25_003131</name>
</gene>
<comment type="subcellular location">
    <subcellularLocation>
        <location evidence="1 9">Cell membrane</location>
        <topology evidence="1 9">Multi-pass membrane protein</topology>
    </subcellularLocation>
</comment>
<dbReference type="EMBL" id="JACIDS010000004">
    <property type="protein sequence ID" value="MBB3932073.1"/>
    <property type="molecule type" value="Genomic_DNA"/>
</dbReference>
<dbReference type="Proteomes" id="UP000553963">
    <property type="component" value="Unassembled WGS sequence"/>
</dbReference>
<evidence type="ECO:0000259" key="10">
    <source>
        <dbReference type="PROSITE" id="PS50928"/>
    </source>
</evidence>
<evidence type="ECO:0000256" key="4">
    <source>
        <dbReference type="ARBA" id="ARBA00022475"/>
    </source>
</evidence>
<keyword evidence="6 9" id="KW-1133">Transmembrane helix</keyword>
<dbReference type="PROSITE" id="PS50928">
    <property type="entry name" value="ABC_TM1"/>
    <property type="match status" value="1"/>
</dbReference>
<feature type="transmembrane region" description="Helical" evidence="9">
    <location>
        <begin position="242"/>
        <end position="261"/>
    </location>
</feature>
<evidence type="ECO:0000256" key="9">
    <source>
        <dbReference type="RuleBase" id="RU363032"/>
    </source>
</evidence>
<evidence type="ECO:0000256" key="8">
    <source>
        <dbReference type="ARBA" id="ARBA00056719"/>
    </source>
</evidence>
<dbReference type="AlphaFoldDB" id="A0A840AS44"/>
<keyword evidence="7 9" id="KW-0472">Membrane</keyword>
<name>A0A840AS44_9HYPH</name>
<dbReference type="SUPFAM" id="SSF161098">
    <property type="entry name" value="MetI-like"/>
    <property type="match status" value="1"/>
</dbReference>
<dbReference type="GO" id="GO:0005886">
    <property type="term" value="C:plasma membrane"/>
    <property type="evidence" value="ECO:0007669"/>
    <property type="project" value="UniProtKB-SubCell"/>
</dbReference>
<evidence type="ECO:0000256" key="3">
    <source>
        <dbReference type="ARBA" id="ARBA00022448"/>
    </source>
</evidence>
<dbReference type="InterPro" id="IPR000515">
    <property type="entry name" value="MetI-like"/>
</dbReference>
<protein>
    <submittedName>
        <fullName evidence="11">Sulfonate transport system permease protein</fullName>
    </submittedName>
</protein>
<evidence type="ECO:0000256" key="5">
    <source>
        <dbReference type="ARBA" id="ARBA00022692"/>
    </source>
</evidence>
<feature type="domain" description="ABC transmembrane type-1" evidence="10">
    <location>
        <begin position="81"/>
        <end position="261"/>
    </location>
</feature>
<keyword evidence="4" id="KW-1003">Cell membrane</keyword>
<feature type="transmembrane region" description="Helical" evidence="9">
    <location>
        <begin position="31"/>
        <end position="53"/>
    </location>
</feature>
<evidence type="ECO:0000313" key="11">
    <source>
        <dbReference type="EMBL" id="MBB3932073.1"/>
    </source>
</evidence>
<keyword evidence="3 9" id="KW-0813">Transport</keyword>
<feature type="transmembrane region" description="Helical" evidence="9">
    <location>
        <begin position="147"/>
        <end position="166"/>
    </location>
</feature>
<dbReference type="PANTHER" id="PTHR30151:SF38">
    <property type="entry name" value="ALIPHATIC SULFONATES TRANSPORT PERMEASE PROTEIN SSUC-RELATED"/>
    <property type="match status" value="1"/>
</dbReference>
<evidence type="ECO:0000256" key="1">
    <source>
        <dbReference type="ARBA" id="ARBA00004651"/>
    </source>
</evidence>
<accession>A0A840AS44</accession>
<feature type="transmembrane region" description="Helical" evidence="9">
    <location>
        <begin position="88"/>
        <end position="111"/>
    </location>
</feature>
<dbReference type="RefSeq" id="WP_183399742.1">
    <property type="nucleotide sequence ID" value="NZ_JACIDS010000004.1"/>
</dbReference>
<keyword evidence="5 9" id="KW-0812">Transmembrane</keyword>
<sequence>MTIDVDAVLVASSERVPAPAGRASGNLLAPFTPWLSTLAILLLWTAVSAGGLIGPRALPSPFDVLAAAWELTANGRLPAALVASLARVLAGTALGLVLGLGAGLLAGYYRVGEMVVDRPLQMLRAVPFNALVPLFIVAFGIGELMKVSLIAVGVLVPIYLNTFAGVRNVDSKLVEVGLVYRVPQRLIASKILFLGALPSILTGLRFSLAIAWIALVTSETVNTNAGVGYILAQAQRFVRTDQVFLCIVIYALLGILTDYLVRRLEGRLLAWRKSYDGR</sequence>
<evidence type="ECO:0000256" key="6">
    <source>
        <dbReference type="ARBA" id="ARBA00022989"/>
    </source>
</evidence>
<dbReference type="GO" id="GO:0042918">
    <property type="term" value="P:alkanesulfonate transmembrane transport"/>
    <property type="evidence" value="ECO:0007669"/>
    <property type="project" value="UniProtKB-ARBA"/>
</dbReference>
<comment type="function">
    <text evidence="8">Probably part of an ABC transporter complex. Probably responsible for the translocation of the substrate across the membrane.</text>
</comment>